<gene>
    <name evidence="1" type="ORF">E5329_06440</name>
</gene>
<keyword evidence="2" id="KW-1185">Reference proteome</keyword>
<evidence type="ECO:0000313" key="1">
    <source>
        <dbReference type="EMBL" id="TGY97084.1"/>
    </source>
</evidence>
<protein>
    <submittedName>
        <fullName evidence="1">Response regulator</fullName>
    </submittedName>
</protein>
<reference evidence="1" key="1">
    <citation type="submission" date="2019-04" db="EMBL/GenBank/DDBJ databases">
        <title>Microbes associate with the intestines of laboratory mice.</title>
        <authorList>
            <person name="Navarre W."/>
            <person name="Wong E."/>
            <person name="Huang K."/>
            <person name="Tropini C."/>
            <person name="Ng K."/>
            <person name="Yu B."/>
        </authorList>
    </citation>
    <scope>NUCLEOTIDE SEQUENCE</scope>
    <source>
        <strain evidence="1">NM01_1-7b</strain>
    </source>
</reference>
<evidence type="ECO:0000313" key="2">
    <source>
        <dbReference type="Proteomes" id="UP000304953"/>
    </source>
</evidence>
<proteinExistence type="predicted"/>
<sequence length="361" mass="40728">MESMERAGTVPQILIVDDVDANLMILENIILEMGYEPRCAGSAGEAAKLITERLPQLILLDVFMPEMDGYEFCERLKENPITRDIPIIFISAADSSEDKVRGFKLGAVDYIGKPFEVTEVTMRVKNHLKLYEMQQELELSNRRLHSVISSQARRIEEEQKNILYALAALSEEKGASSVHHLENVAYNCRLLAQSLQFSPGYSEEISEAFIDTIEVASRLHDIGKIQTPCRIQVEGDSFEPERADILERHVQQGTAILEKVYASTSENSFLPMAIEIARFRYAKWDGTGYPKGIHGKNIPLSARITAIVDVYDDLLEKKHGEDSGNKAEILRIMEEGSGTFFDPEIVDVFLKVQKQLHHEEG</sequence>
<organism evidence="1 2">
    <name type="scientific">Petralouisia muris</name>
    <dbReference type="NCBI Taxonomy" id="3032872"/>
    <lineage>
        <taxon>Bacteria</taxon>
        <taxon>Bacillati</taxon>
        <taxon>Bacillota</taxon>
        <taxon>Clostridia</taxon>
        <taxon>Lachnospirales</taxon>
        <taxon>Lachnospiraceae</taxon>
        <taxon>Petralouisia</taxon>
    </lineage>
</organism>
<accession>A0AC61RZ49</accession>
<dbReference type="EMBL" id="SRYA01000010">
    <property type="protein sequence ID" value="TGY97084.1"/>
    <property type="molecule type" value="Genomic_DNA"/>
</dbReference>
<name>A0AC61RZ49_9FIRM</name>
<dbReference type="Proteomes" id="UP000304953">
    <property type="component" value="Unassembled WGS sequence"/>
</dbReference>
<comment type="caution">
    <text evidence="1">The sequence shown here is derived from an EMBL/GenBank/DDBJ whole genome shotgun (WGS) entry which is preliminary data.</text>
</comment>